<dbReference type="GO" id="GO:0016887">
    <property type="term" value="F:ATP hydrolysis activity"/>
    <property type="evidence" value="ECO:0007669"/>
    <property type="project" value="InterPro"/>
</dbReference>
<gene>
    <name evidence="7" type="ORF">GA0061099_1001540</name>
</gene>
<dbReference type="InterPro" id="IPR003593">
    <property type="entry name" value="AAA+_ATPase"/>
</dbReference>
<dbReference type="PANTHER" id="PTHR45772:SF2">
    <property type="entry name" value="ABC TRANSPORTER ATP-BINDING PROTEIN"/>
    <property type="match status" value="1"/>
</dbReference>
<evidence type="ECO:0000259" key="6">
    <source>
        <dbReference type="PROSITE" id="PS50893"/>
    </source>
</evidence>
<dbReference type="Pfam" id="PF12399">
    <property type="entry name" value="BCA_ABC_TP_C"/>
    <property type="match status" value="1"/>
</dbReference>
<evidence type="ECO:0000313" key="7">
    <source>
        <dbReference type="EMBL" id="SCB10539.1"/>
    </source>
</evidence>
<keyword evidence="2" id="KW-0813">Transport</keyword>
<dbReference type="CDD" id="cd03219">
    <property type="entry name" value="ABC_Mj1267_LivG_branched"/>
    <property type="match status" value="1"/>
</dbReference>
<dbReference type="InterPro" id="IPR017871">
    <property type="entry name" value="ABC_transporter-like_CS"/>
</dbReference>
<organism evidence="7 8">
    <name type="scientific">Bradyrhizobium yuanmingense</name>
    <dbReference type="NCBI Taxonomy" id="108015"/>
    <lineage>
        <taxon>Bacteria</taxon>
        <taxon>Pseudomonadati</taxon>
        <taxon>Pseudomonadota</taxon>
        <taxon>Alphaproteobacteria</taxon>
        <taxon>Hyphomicrobiales</taxon>
        <taxon>Nitrobacteraceae</taxon>
        <taxon>Bradyrhizobium</taxon>
    </lineage>
</organism>
<reference evidence="7 8" key="1">
    <citation type="submission" date="2016-08" db="EMBL/GenBank/DDBJ databases">
        <authorList>
            <person name="Seilhamer J.J."/>
        </authorList>
    </citation>
    <scope>NUCLEOTIDE SEQUENCE [LARGE SCALE GENOMIC DNA]</scope>
    <source>
        <strain evidence="7 8">CCBAU 10071</strain>
    </source>
</reference>
<accession>A0A1C3U4W6</accession>
<dbReference type="Proteomes" id="UP000183174">
    <property type="component" value="Unassembled WGS sequence"/>
</dbReference>
<dbReference type="InterPro" id="IPR051120">
    <property type="entry name" value="ABC_AA/LPS_Transport"/>
</dbReference>
<dbReference type="SUPFAM" id="SSF52540">
    <property type="entry name" value="P-loop containing nucleoside triphosphate hydrolases"/>
    <property type="match status" value="1"/>
</dbReference>
<evidence type="ECO:0000256" key="3">
    <source>
        <dbReference type="ARBA" id="ARBA00022741"/>
    </source>
</evidence>
<keyword evidence="3" id="KW-0547">Nucleotide-binding</keyword>
<sequence>MSRPLLELRNVSMSFGGMRVNDDISFSIGKGERVALIGPNGAGKTTLVNVISGDLTPSQGAVHLAGVDVTALPISDRVDAGLIRTFQITRLFKSLTVAQNVALAVMQRKGLTRSMFSCPMDRPDVRREWERALGTLGIAHLADRQVSQLAYGQQRLLDLAIGLALEPKVLLLDEPAAGVPSEESSKIIEAIDRLPSDIAVLMIEHDMDLVFKFARRVLVLANGKLIFQGDPAEVTHHQEVRRAYLGSYADARHAS</sequence>
<dbReference type="InterPro" id="IPR003439">
    <property type="entry name" value="ABC_transporter-like_ATP-bd"/>
</dbReference>
<dbReference type="GO" id="GO:0005886">
    <property type="term" value="C:plasma membrane"/>
    <property type="evidence" value="ECO:0007669"/>
    <property type="project" value="TreeGrafter"/>
</dbReference>
<dbReference type="PROSITE" id="PS50893">
    <property type="entry name" value="ABC_TRANSPORTER_2"/>
    <property type="match status" value="1"/>
</dbReference>
<evidence type="ECO:0000313" key="8">
    <source>
        <dbReference type="Proteomes" id="UP000183174"/>
    </source>
</evidence>
<evidence type="ECO:0000256" key="4">
    <source>
        <dbReference type="ARBA" id="ARBA00022840"/>
    </source>
</evidence>
<keyword evidence="4 7" id="KW-0067">ATP-binding</keyword>
<dbReference type="EMBL" id="FMAE01000001">
    <property type="protein sequence ID" value="SCB10539.1"/>
    <property type="molecule type" value="Genomic_DNA"/>
</dbReference>
<proteinExistence type="inferred from homology"/>
<dbReference type="InterPro" id="IPR032823">
    <property type="entry name" value="BCA_ABC_TP_C"/>
</dbReference>
<comment type="similarity">
    <text evidence="1">Belongs to the ABC transporter superfamily.</text>
</comment>
<evidence type="ECO:0000256" key="5">
    <source>
        <dbReference type="ARBA" id="ARBA00024722"/>
    </source>
</evidence>
<dbReference type="PANTHER" id="PTHR45772">
    <property type="entry name" value="CONSERVED COMPONENT OF ABC TRANSPORTER FOR NATURAL AMINO ACIDS-RELATED"/>
    <property type="match status" value="1"/>
</dbReference>
<dbReference type="Pfam" id="PF00005">
    <property type="entry name" value="ABC_tran"/>
    <property type="match status" value="1"/>
</dbReference>
<name>A0A1C3U4W6_9BRAD</name>
<dbReference type="AlphaFoldDB" id="A0A1C3U4W6"/>
<dbReference type="InterPro" id="IPR027417">
    <property type="entry name" value="P-loop_NTPase"/>
</dbReference>
<evidence type="ECO:0000256" key="1">
    <source>
        <dbReference type="ARBA" id="ARBA00005417"/>
    </source>
</evidence>
<dbReference type="Gene3D" id="3.40.50.300">
    <property type="entry name" value="P-loop containing nucleotide triphosphate hydrolases"/>
    <property type="match status" value="1"/>
</dbReference>
<dbReference type="SMART" id="SM00382">
    <property type="entry name" value="AAA"/>
    <property type="match status" value="1"/>
</dbReference>
<comment type="function">
    <text evidence="5">Involved in beta-(1--&gt;2)glucan export. Transmembrane domains (TMD) form a pore in the inner membrane and the ATP-binding domain (NBD) is responsible for energy generation.</text>
</comment>
<dbReference type="PROSITE" id="PS00211">
    <property type="entry name" value="ABC_TRANSPORTER_1"/>
    <property type="match status" value="1"/>
</dbReference>
<protein>
    <submittedName>
        <fullName evidence="7">Branched-chain amino acid transport system ATP-binding protein</fullName>
    </submittedName>
</protein>
<feature type="domain" description="ABC transporter" evidence="6">
    <location>
        <begin position="6"/>
        <end position="247"/>
    </location>
</feature>
<dbReference type="GO" id="GO:0005524">
    <property type="term" value="F:ATP binding"/>
    <property type="evidence" value="ECO:0007669"/>
    <property type="project" value="UniProtKB-KW"/>
</dbReference>
<evidence type="ECO:0000256" key="2">
    <source>
        <dbReference type="ARBA" id="ARBA00022448"/>
    </source>
</evidence>